<sequence length="83" mass="8217">MVRDNVDEVAEEAASGSVASTQVTEKLPPPTDKSASIATLSSAAACDQLAADEFFTSTIGSTSAAGELAGTAGRAGATGAIRW</sequence>
<reference evidence="3" key="1">
    <citation type="journal article" date="2019" name="Int. J. Syst. Evol. Microbiol.">
        <title>The Global Catalogue of Microorganisms (GCM) 10K type strain sequencing project: providing services to taxonomists for standard genome sequencing and annotation.</title>
        <authorList>
            <consortium name="The Broad Institute Genomics Platform"/>
            <consortium name="The Broad Institute Genome Sequencing Center for Infectious Disease"/>
            <person name="Wu L."/>
            <person name="Ma J."/>
        </authorList>
    </citation>
    <scope>NUCLEOTIDE SEQUENCE [LARGE SCALE GENOMIC DNA]</scope>
    <source>
        <strain evidence="3">JCM 18298</strain>
    </source>
</reference>
<protein>
    <submittedName>
        <fullName evidence="2">Uncharacterized protein</fullName>
    </submittedName>
</protein>
<evidence type="ECO:0000313" key="2">
    <source>
        <dbReference type="EMBL" id="GAA5049720.1"/>
    </source>
</evidence>
<name>A0ABP9K601_9NOCA</name>
<comment type="caution">
    <text evidence="2">The sequence shown here is derived from an EMBL/GenBank/DDBJ whole genome shotgun (WGS) entry which is preliminary data.</text>
</comment>
<evidence type="ECO:0000313" key="3">
    <source>
        <dbReference type="Proteomes" id="UP001500603"/>
    </source>
</evidence>
<keyword evidence="3" id="KW-1185">Reference proteome</keyword>
<proteinExistence type="predicted"/>
<organism evidence="2 3">
    <name type="scientific">Nocardia callitridis</name>
    <dbReference type="NCBI Taxonomy" id="648753"/>
    <lineage>
        <taxon>Bacteria</taxon>
        <taxon>Bacillati</taxon>
        <taxon>Actinomycetota</taxon>
        <taxon>Actinomycetes</taxon>
        <taxon>Mycobacteriales</taxon>
        <taxon>Nocardiaceae</taxon>
        <taxon>Nocardia</taxon>
    </lineage>
</organism>
<accession>A0ABP9K601</accession>
<gene>
    <name evidence="2" type="ORF">GCM10023318_18990</name>
</gene>
<evidence type="ECO:0000256" key="1">
    <source>
        <dbReference type="SAM" id="MobiDB-lite"/>
    </source>
</evidence>
<dbReference type="Proteomes" id="UP001500603">
    <property type="component" value="Unassembled WGS sequence"/>
</dbReference>
<feature type="region of interest" description="Disordered" evidence="1">
    <location>
        <begin position="1"/>
        <end position="35"/>
    </location>
</feature>
<dbReference type="EMBL" id="BAABJM010000002">
    <property type="protein sequence ID" value="GAA5049720.1"/>
    <property type="molecule type" value="Genomic_DNA"/>
</dbReference>